<dbReference type="Proteomes" id="UP001160499">
    <property type="component" value="Unassembled WGS sequence"/>
</dbReference>
<evidence type="ECO:0000313" key="2">
    <source>
        <dbReference type="Proteomes" id="UP001160499"/>
    </source>
</evidence>
<dbReference type="RefSeq" id="WP_280879319.1">
    <property type="nucleotide sequence ID" value="NZ_JARXVH010000009.1"/>
</dbReference>
<comment type="caution">
    <text evidence="1">The sequence shown here is derived from an EMBL/GenBank/DDBJ whole genome shotgun (WGS) entry which is preliminary data.</text>
</comment>
<accession>A0ABT6LQ59</accession>
<proteinExistence type="predicted"/>
<sequence>MARFEVRISDEGFAEIDGAPLVPAPGESVHEAVLDELQRRAEECAAVVEATVHDGPGAAHFVLSVSPDGSSSVLVPVPEETPAPAAEPASAVATAVARARARATTAAVTDVPAELAEQVGRIKASAAAGRLDEAFARATALREDLTGSTGAGHPYAVEARALEAYLAHLRGDHREAVVLALAVARIRCGAMDGRAPADVARAAAAWQQLDDERALAVHGRELLHMWDALDRGGLLPPGDAELADLIRGEVEALTVYA</sequence>
<keyword evidence="2" id="KW-1185">Reference proteome</keyword>
<organism evidence="1 2">
    <name type="scientific">Streptomyces pseudovenezuelae</name>
    <dbReference type="NCBI Taxonomy" id="67350"/>
    <lineage>
        <taxon>Bacteria</taxon>
        <taxon>Bacillati</taxon>
        <taxon>Actinomycetota</taxon>
        <taxon>Actinomycetes</taxon>
        <taxon>Kitasatosporales</taxon>
        <taxon>Streptomycetaceae</taxon>
        <taxon>Streptomyces</taxon>
        <taxon>Streptomyces aurantiacus group</taxon>
    </lineage>
</organism>
<evidence type="ECO:0000313" key="1">
    <source>
        <dbReference type="EMBL" id="MDH6218454.1"/>
    </source>
</evidence>
<dbReference type="EMBL" id="JARXVH010000009">
    <property type="protein sequence ID" value="MDH6218454.1"/>
    <property type="molecule type" value="Genomic_DNA"/>
</dbReference>
<name>A0ABT6LQ59_9ACTN</name>
<reference evidence="1 2" key="1">
    <citation type="submission" date="2023-04" db="EMBL/GenBank/DDBJ databases">
        <title>Forest soil microbial communities from Buena Vista Peninsula, Colon Province, Panama.</title>
        <authorList>
            <person name="Bouskill N."/>
        </authorList>
    </citation>
    <scope>NUCLEOTIDE SEQUENCE [LARGE SCALE GENOMIC DNA]</scope>
    <source>
        <strain evidence="1 2">GGS1</strain>
    </source>
</reference>
<gene>
    <name evidence="1" type="ORF">M2283_005786</name>
</gene>
<protein>
    <submittedName>
        <fullName evidence="1">Uncharacterized protein</fullName>
    </submittedName>
</protein>